<feature type="region of interest" description="Disordered" evidence="1">
    <location>
        <begin position="60"/>
        <end position="84"/>
    </location>
</feature>
<dbReference type="Proteomes" id="UP000051952">
    <property type="component" value="Unassembled WGS sequence"/>
</dbReference>
<gene>
    <name evidence="2" type="ORF">BSAL_12280</name>
</gene>
<dbReference type="AlphaFoldDB" id="A0A0S4JEJ3"/>
<accession>A0A0S4JEJ3</accession>
<evidence type="ECO:0000313" key="3">
    <source>
        <dbReference type="Proteomes" id="UP000051952"/>
    </source>
</evidence>
<reference evidence="3" key="1">
    <citation type="submission" date="2015-09" db="EMBL/GenBank/DDBJ databases">
        <authorList>
            <consortium name="Pathogen Informatics"/>
        </authorList>
    </citation>
    <scope>NUCLEOTIDE SEQUENCE [LARGE SCALE GENOMIC DNA]</scope>
    <source>
        <strain evidence="3">Lake Konstanz</strain>
    </source>
</reference>
<dbReference type="EMBL" id="CYKH01001593">
    <property type="protein sequence ID" value="CUG87840.1"/>
    <property type="molecule type" value="Genomic_DNA"/>
</dbReference>
<organism evidence="2 3">
    <name type="scientific">Bodo saltans</name>
    <name type="common">Flagellated protozoan</name>
    <dbReference type="NCBI Taxonomy" id="75058"/>
    <lineage>
        <taxon>Eukaryota</taxon>
        <taxon>Discoba</taxon>
        <taxon>Euglenozoa</taxon>
        <taxon>Kinetoplastea</taxon>
        <taxon>Metakinetoplastina</taxon>
        <taxon>Eubodonida</taxon>
        <taxon>Bodonidae</taxon>
        <taxon>Bodo</taxon>
    </lineage>
</organism>
<evidence type="ECO:0000313" key="2">
    <source>
        <dbReference type="EMBL" id="CUG87840.1"/>
    </source>
</evidence>
<sequence>MFTEDKLTSSITHPFGRVGGTITYTPTLLHDTYMVHALIVSLDSTPAAAEQLHLGRMHVRDQEGSDIQRPSHKKKKEEVPSNKASAHPIVTHYLGTALWSSSKTHAVEHHVMGSPNSSYVGRVLVREVLLSEDKEWMLLRGPLGMNPSTVGCILWRRQRSGKL</sequence>
<keyword evidence="3" id="KW-1185">Reference proteome</keyword>
<dbReference type="VEuPathDB" id="TriTrypDB:BSAL_12280"/>
<proteinExistence type="predicted"/>
<evidence type="ECO:0000256" key="1">
    <source>
        <dbReference type="SAM" id="MobiDB-lite"/>
    </source>
</evidence>
<protein>
    <submittedName>
        <fullName evidence="2">Uncharacterized protein</fullName>
    </submittedName>
</protein>
<name>A0A0S4JEJ3_BODSA</name>